<keyword evidence="3" id="KW-0813">Transport</keyword>
<feature type="region of interest" description="Disordered" evidence="14">
    <location>
        <begin position="32"/>
        <end position="75"/>
    </location>
</feature>
<dbReference type="InParanoid" id="A0A674P4G4"/>
<keyword evidence="7" id="KW-0931">ER-Golgi transport</keyword>
<dbReference type="FunFam" id="1.25.40.10:FF:000170">
    <property type="entry name" value="Trafficking protein particle complex subunit 12"/>
    <property type="match status" value="1"/>
</dbReference>
<evidence type="ECO:0000256" key="3">
    <source>
        <dbReference type="ARBA" id="ARBA00022448"/>
    </source>
</evidence>
<reference evidence="15" key="3">
    <citation type="submission" date="2025-09" db="UniProtKB">
        <authorList>
            <consortium name="Ensembl"/>
        </authorList>
    </citation>
    <scope>IDENTIFICATION</scope>
</reference>
<comment type="function">
    <text evidence="9">Component of the TRAPP complex, which is involved in endoplasmic reticulum to Golgi apparatus trafficking at a very early stage. Also plays a role in chromosome congression, kinetochore assembly and stability and controls the recruitment of CENPE to the kinetochores.</text>
</comment>
<dbReference type="GO" id="GO:0005634">
    <property type="term" value="C:nucleus"/>
    <property type="evidence" value="ECO:0007669"/>
    <property type="project" value="UniProtKB-SubCell"/>
</dbReference>
<dbReference type="SUPFAM" id="SSF48452">
    <property type="entry name" value="TPR-like"/>
    <property type="match status" value="1"/>
</dbReference>
<dbReference type="InterPro" id="IPR011990">
    <property type="entry name" value="TPR-like_helical_dom_sf"/>
</dbReference>
<dbReference type="Gene3D" id="1.25.40.10">
    <property type="entry name" value="Tetratricopeptide repeat domain"/>
    <property type="match status" value="1"/>
</dbReference>
<dbReference type="PANTHER" id="PTHR21581:SF6">
    <property type="entry name" value="TRAFFICKING PROTEIN PARTICLE COMPLEX SUBUNIT 12"/>
    <property type="match status" value="1"/>
</dbReference>
<evidence type="ECO:0000256" key="6">
    <source>
        <dbReference type="ARBA" id="ARBA00022803"/>
    </source>
</evidence>
<evidence type="ECO:0000256" key="11">
    <source>
        <dbReference type="ARBA" id="ARBA00074587"/>
    </source>
</evidence>
<keyword evidence="4" id="KW-0597">Phosphoprotein</keyword>
<keyword evidence="5" id="KW-0677">Repeat</keyword>
<proteinExistence type="predicted"/>
<evidence type="ECO:0000256" key="12">
    <source>
        <dbReference type="ARBA" id="ARBA00081147"/>
    </source>
</evidence>
<dbReference type="InterPro" id="IPR019734">
    <property type="entry name" value="TPR_rpt"/>
</dbReference>
<protein>
    <recommendedName>
        <fullName evidence="11">Trafficking protein particle complex subunit 12</fullName>
    </recommendedName>
    <alternativeName>
        <fullName evidence="12">Tetratricopeptide repeat protein 15</fullName>
    </alternativeName>
</protein>
<dbReference type="PROSITE" id="PS50005">
    <property type="entry name" value="TPR"/>
    <property type="match status" value="2"/>
</dbReference>
<organism evidence="15 16">
    <name type="scientific">Takifugu rubripes</name>
    <name type="common">Japanese pufferfish</name>
    <name type="synonym">Fugu rubripes</name>
    <dbReference type="NCBI Taxonomy" id="31033"/>
    <lineage>
        <taxon>Eukaryota</taxon>
        <taxon>Metazoa</taxon>
        <taxon>Chordata</taxon>
        <taxon>Craniata</taxon>
        <taxon>Vertebrata</taxon>
        <taxon>Euteleostomi</taxon>
        <taxon>Actinopterygii</taxon>
        <taxon>Neopterygii</taxon>
        <taxon>Teleostei</taxon>
        <taxon>Neoteleostei</taxon>
        <taxon>Acanthomorphata</taxon>
        <taxon>Eupercaria</taxon>
        <taxon>Tetraodontiformes</taxon>
        <taxon>Tetradontoidea</taxon>
        <taxon>Tetraodontidae</taxon>
        <taxon>Takifugu</taxon>
    </lineage>
</organism>
<keyword evidence="6 13" id="KW-0802">TPR repeat</keyword>
<keyword evidence="8" id="KW-0539">Nucleus</keyword>
<keyword evidence="16" id="KW-1185">Reference proteome</keyword>
<feature type="repeat" description="TPR" evidence="13">
    <location>
        <begin position="701"/>
        <end position="734"/>
    </location>
</feature>
<evidence type="ECO:0000256" key="14">
    <source>
        <dbReference type="SAM" id="MobiDB-lite"/>
    </source>
</evidence>
<dbReference type="GO" id="GO:0030008">
    <property type="term" value="C:TRAPP complex"/>
    <property type="evidence" value="ECO:0007669"/>
    <property type="project" value="TreeGrafter"/>
</dbReference>
<comment type="subunit">
    <text evidence="10">Component of the multisubunit TRAPP (transport protein particle) complex, which includes at least TRAPPC2, TRAPPC2L, TRAPPC3, TRAPPC3L, TRAPPC4, TRAPPC5, TRAPPC8, TRAPPC9, TRAPPC10, TRAPPC11 and TRAPPC12. Interacts with CENPE.</text>
</comment>
<dbReference type="Ensembl" id="ENSTRUT00000065534.1">
    <property type="protein sequence ID" value="ENSTRUP00000080573.1"/>
    <property type="gene ID" value="ENSTRUG00000004924.3"/>
</dbReference>
<dbReference type="FunCoup" id="A0A674P4G4">
    <property type="interactions" value="806"/>
</dbReference>
<accession>A0A674P4G4</accession>
<evidence type="ECO:0000256" key="4">
    <source>
        <dbReference type="ARBA" id="ARBA00022553"/>
    </source>
</evidence>
<reference evidence="15" key="2">
    <citation type="submission" date="2025-08" db="UniProtKB">
        <authorList>
            <consortium name="Ensembl"/>
        </authorList>
    </citation>
    <scope>IDENTIFICATION</scope>
</reference>
<name>A0A674P4G4_TAKRU</name>
<comment type="subcellular location">
    <subcellularLocation>
        <location evidence="2">Endoplasmic reticulum-Golgi intermediate compartment</location>
    </subcellularLocation>
    <subcellularLocation>
        <location evidence="1">Nucleus</location>
    </subcellularLocation>
</comment>
<evidence type="ECO:0000313" key="15">
    <source>
        <dbReference type="Ensembl" id="ENSTRUP00000080573.1"/>
    </source>
</evidence>
<evidence type="ECO:0000313" key="16">
    <source>
        <dbReference type="Proteomes" id="UP000005226"/>
    </source>
</evidence>
<dbReference type="PANTHER" id="PTHR21581">
    <property type="entry name" value="D-ALANYL-D-ALANINE CARBOXYPEPTIDASE"/>
    <property type="match status" value="1"/>
</dbReference>
<evidence type="ECO:0000256" key="1">
    <source>
        <dbReference type="ARBA" id="ARBA00004123"/>
    </source>
</evidence>
<gene>
    <name evidence="15" type="primary">trappc12</name>
</gene>
<dbReference type="GO" id="GO:0016192">
    <property type="term" value="P:vesicle-mediated transport"/>
    <property type="evidence" value="ECO:0007669"/>
    <property type="project" value="UniProtKB-KW"/>
</dbReference>
<dbReference type="Proteomes" id="UP000005226">
    <property type="component" value="Chromosome 2"/>
</dbReference>
<dbReference type="GeneTree" id="ENSGT00390000002448"/>
<dbReference type="SMART" id="SM00028">
    <property type="entry name" value="TPR"/>
    <property type="match status" value="4"/>
</dbReference>
<dbReference type="OMA" id="MSNITQE"/>
<feature type="repeat" description="TPR" evidence="13">
    <location>
        <begin position="625"/>
        <end position="658"/>
    </location>
</feature>
<sequence length="816" mass="90264">MLNFHLPCLDFKRMESEETSAQRPVSLDISVEKVNQREPEPIATQTLSSDVVQEESIDVGGEYTTPQDSSATPSESLIDKLNDNMMESVIISDSPNNSEEDDVAPIDNFFDAGEEENSTDRTGEGEEQCVRQNTNDFQVPAEEHGNVGLDVKVEDPLQQTNIPMPVTACAPTDVERQISSDVISEPQEKNTNPKGEPVPVCTIFSQGAQPKSLMPDGFQPTLIKSPSLSMGSGGGSTEVVSLGKMTTPLVCQPSPSLSKFFTDNEQANPGSDFFDSFTAPSSFISVSNPNAELPSGPSPTPIVFTNECQLSSTPTSVCTPEGITYSSTVTNSVSNPPHMLSPVFQSQAEPFATAPQPQPFNQLQAVFLASDDPFAKALNLSEVDRRHDAWLPSEETKKVLIEVATQRYNPAFVDTSKLTMPGLKFDNLQGDAVKDLMLRLLGEQTAMKRQVLTANAVEQSFTGLKQLISSKNWRAAVDLTGRLLTAHGQGYGKVGQPTSHTTESLQLWFVRLALLTKLNLFQNAELEFEPFGQLDQPDLYYEFFPTVYPGRRGSMVPFSMRLLHAELPQYLAKTQEALDRLHSLRSVCLAILDNLDNGMAEDGSMITLTQENKLASLNLWRSRLSRVMYSMANCLLLMKDYVLAVETYHSIIQYEPQQRVQVLSGIGRIFLQIGDIKTAERYFQDVEKACQMKGNEPPDHMCVLMNRAFVYLCQNNYVEAHASFIEVLKIDPKNPVANNNAAVCLLYLGHLKESLGQLEGLVQQDPSLYLHESVLFNLTTMYELESSRSTQKKQALLEAVACREGDSFNTQCLKLV</sequence>
<evidence type="ECO:0000256" key="7">
    <source>
        <dbReference type="ARBA" id="ARBA00022892"/>
    </source>
</evidence>
<dbReference type="GO" id="GO:0005794">
    <property type="term" value="C:Golgi apparatus"/>
    <property type="evidence" value="ECO:0007669"/>
    <property type="project" value="TreeGrafter"/>
</dbReference>
<evidence type="ECO:0000256" key="5">
    <source>
        <dbReference type="ARBA" id="ARBA00022737"/>
    </source>
</evidence>
<reference evidence="15 16" key="1">
    <citation type="journal article" date="2011" name="Genome Biol. Evol.">
        <title>Integration of the genetic map and genome assembly of fugu facilitates insights into distinct features of genome evolution in teleosts and mammals.</title>
        <authorList>
            <person name="Kai W."/>
            <person name="Kikuchi K."/>
            <person name="Tohari S."/>
            <person name="Chew A.K."/>
            <person name="Tay A."/>
            <person name="Fujiwara A."/>
            <person name="Hosoya S."/>
            <person name="Suetake H."/>
            <person name="Naruse K."/>
            <person name="Brenner S."/>
            <person name="Suzuki Y."/>
            <person name="Venkatesh B."/>
        </authorList>
    </citation>
    <scope>NUCLEOTIDE SEQUENCE [LARGE SCALE GENOMIC DNA]</scope>
</reference>
<evidence type="ECO:0000256" key="8">
    <source>
        <dbReference type="ARBA" id="ARBA00023242"/>
    </source>
</evidence>
<dbReference type="AlphaFoldDB" id="A0A674P4G4"/>
<evidence type="ECO:0000256" key="2">
    <source>
        <dbReference type="ARBA" id="ARBA00004399"/>
    </source>
</evidence>
<evidence type="ECO:0000256" key="10">
    <source>
        <dbReference type="ARBA" id="ARBA00066258"/>
    </source>
</evidence>
<feature type="compositionally biased region" description="Polar residues" evidence="14">
    <location>
        <begin position="64"/>
        <end position="75"/>
    </location>
</feature>
<evidence type="ECO:0000256" key="9">
    <source>
        <dbReference type="ARBA" id="ARBA00058339"/>
    </source>
</evidence>
<dbReference type="GO" id="GO:0005793">
    <property type="term" value="C:endoplasmic reticulum-Golgi intermediate compartment"/>
    <property type="evidence" value="ECO:0007669"/>
    <property type="project" value="UniProtKB-SubCell"/>
</dbReference>
<evidence type="ECO:0000256" key="13">
    <source>
        <dbReference type="PROSITE-ProRule" id="PRU00339"/>
    </source>
</evidence>